<dbReference type="PROSITE" id="PS00041">
    <property type="entry name" value="HTH_ARAC_FAMILY_1"/>
    <property type="match status" value="1"/>
</dbReference>
<evidence type="ECO:0000313" key="7">
    <source>
        <dbReference type="Proteomes" id="UP000277498"/>
    </source>
</evidence>
<keyword evidence="1" id="KW-0805">Transcription regulation</keyword>
<dbReference type="InterPro" id="IPR018062">
    <property type="entry name" value="HTH_AraC-typ_CS"/>
</dbReference>
<dbReference type="SMART" id="SM00342">
    <property type="entry name" value="HTH_ARAC"/>
    <property type="match status" value="1"/>
</dbReference>
<dbReference type="InterPro" id="IPR029062">
    <property type="entry name" value="Class_I_gatase-like"/>
</dbReference>
<protein>
    <submittedName>
        <fullName evidence="6">HTH-type transcriptional regulator CdhR</fullName>
    </submittedName>
</protein>
<dbReference type="PANTHER" id="PTHR43130:SF3">
    <property type="entry name" value="HTH-TYPE TRANSCRIPTIONAL REGULATOR RV1931C"/>
    <property type="match status" value="1"/>
</dbReference>
<organism evidence="6 7">
    <name type="scientific">Pseudogemmobacter humi</name>
    <dbReference type="NCBI Taxonomy" id="2483812"/>
    <lineage>
        <taxon>Bacteria</taxon>
        <taxon>Pseudomonadati</taxon>
        <taxon>Pseudomonadota</taxon>
        <taxon>Alphaproteobacteria</taxon>
        <taxon>Rhodobacterales</taxon>
        <taxon>Paracoccaceae</taxon>
        <taxon>Pseudogemmobacter</taxon>
    </lineage>
</organism>
<proteinExistence type="predicted"/>
<evidence type="ECO:0000256" key="2">
    <source>
        <dbReference type="ARBA" id="ARBA00023125"/>
    </source>
</evidence>
<dbReference type="InterPro" id="IPR002818">
    <property type="entry name" value="DJ-1/PfpI"/>
</dbReference>
<dbReference type="Gene3D" id="3.40.50.880">
    <property type="match status" value="1"/>
</dbReference>
<dbReference type="GO" id="GO:0003700">
    <property type="term" value="F:DNA-binding transcription factor activity"/>
    <property type="evidence" value="ECO:0007669"/>
    <property type="project" value="InterPro"/>
</dbReference>
<dbReference type="GO" id="GO:0043565">
    <property type="term" value="F:sequence-specific DNA binding"/>
    <property type="evidence" value="ECO:0007669"/>
    <property type="project" value="InterPro"/>
</dbReference>
<name>A0A3P5X920_9RHOB</name>
<feature type="compositionally biased region" description="Basic residues" evidence="4">
    <location>
        <begin position="322"/>
        <end position="331"/>
    </location>
</feature>
<gene>
    <name evidence="6" type="primary">cdhR_8</name>
    <name evidence="6" type="ORF">XINFAN_01849</name>
</gene>
<evidence type="ECO:0000313" key="6">
    <source>
        <dbReference type="EMBL" id="VDC27296.1"/>
    </source>
</evidence>
<dbReference type="PROSITE" id="PS01124">
    <property type="entry name" value="HTH_ARAC_FAMILY_2"/>
    <property type="match status" value="1"/>
</dbReference>
<dbReference type="SUPFAM" id="SSF52317">
    <property type="entry name" value="Class I glutamine amidotransferase-like"/>
    <property type="match status" value="1"/>
</dbReference>
<keyword evidence="3" id="KW-0804">Transcription</keyword>
<dbReference type="CDD" id="cd03136">
    <property type="entry name" value="GATase1_AraC_ArgR_like"/>
    <property type="match status" value="1"/>
</dbReference>
<dbReference type="SUPFAM" id="SSF46689">
    <property type="entry name" value="Homeodomain-like"/>
    <property type="match status" value="2"/>
</dbReference>
<dbReference type="InterPro" id="IPR009057">
    <property type="entry name" value="Homeodomain-like_sf"/>
</dbReference>
<reference evidence="6 7" key="1">
    <citation type="submission" date="2018-11" db="EMBL/GenBank/DDBJ databases">
        <authorList>
            <person name="Criscuolo A."/>
        </authorList>
    </citation>
    <scope>NUCLEOTIDE SEQUENCE [LARGE SCALE GENOMIC DNA]</scope>
    <source>
        <strain evidence="6">ACIP111625</strain>
    </source>
</reference>
<dbReference type="Pfam" id="PF12833">
    <property type="entry name" value="HTH_18"/>
    <property type="match status" value="1"/>
</dbReference>
<dbReference type="PANTHER" id="PTHR43130">
    <property type="entry name" value="ARAC-FAMILY TRANSCRIPTIONAL REGULATOR"/>
    <property type="match status" value="1"/>
</dbReference>
<dbReference type="EMBL" id="UXAW01000058">
    <property type="protein sequence ID" value="VDC27296.1"/>
    <property type="molecule type" value="Genomic_DNA"/>
</dbReference>
<evidence type="ECO:0000256" key="4">
    <source>
        <dbReference type="SAM" id="MobiDB-lite"/>
    </source>
</evidence>
<dbReference type="Pfam" id="PF01965">
    <property type="entry name" value="DJ-1_PfpI"/>
    <property type="match status" value="1"/>
</dbReference>
<feature type="region of interest" description="Disordered" evidence="4">
    <location>
        <begin position="311"/>
        <end position="331"/>
    </location>
</feature>
<accession>A0A3P5X920</accession>
<evidence type="ECO:0000259" key="5">
    <source>
        <dbReference type="PROSITE" id="PS01124"/>
    </source>
</evidence>
<feature type="domain" description="HTH araC/xylS-type" evidence="5">
    <location>
        <begin position="227"/>
        <end position="325"/>
    </location>
</feature>
<keyword evidence="7" id="KW-1185">Reference proteome</keyword>
<dbReference type="AlphaFoldDB" id="A0A3P5X920"/>
<dbReference type="Proteomes" id="UP000277498">
    <property type="component" value="Unassembled WGS sequence"/>
</dbReference>
<evidence type="ECO:0000256" key="3">
    <source>
        <dbReference type="ARBA" id="ARBA00023163"/>
    </source>
</evidence>
<sequence>MTQNAIFSPVFSPARGPLTIALLVLPQASILEVASALDPLRNANRHLGEEAFRWRVVSPQGAPVPLTCGLSLPSSGPPAHAVGADALIVIAGYRLDEVATRPLMSDLRRIAPRFALVGGIDAGPWVLARAGLLDGYRATVHWEDLEDLADRHPRIEVVPDRFVIDRNRVTIGGAAPGLDFMLHLIRARHGAPLARQVANSFLTEARAGSEPQIAPPRRDPSLDPRVTAALKRMEARIDQPETASATARAVGLSPRRLESLFRAALGATPAAYALSLRLQAARRMLSDTAHPLTEVALRTGFSGPATLSRAFRRTFGHPPGALRKKRHDRAG</sequence>
<dbReference type="InterPro" id="IPR018060">
    <property type="entry name" value="HTH_AraC"/>
</dbReference>
<dbReference type="RefSeq" id="WP_124086257.1">
    <property type="nucleotide sequence ID" value="NZ_UXAW01000058.1"/>
</dbReference>
<dbReference type="OrthoDB" id="9793400at2"/>
<evidence type="ECO:0000256" key="1">
    <source>
        <dbReference type="ARBA" id="ARBA00023015"/>
    </source>
</evidence>
<keyword evidence="2" id="KW-0238">DNA-binding</keyword>
<dbReference type="InterPro" id="IPR052158">
    <property type="entry name" value="INH-QAR"/>
</dbReference>
<dbReference type="Gene3D" id="1.10.10.60">
    <property type="entry name" value="Homeodomain-like"/>
    <property type="match status" value="1"/>
</dbReference>